<evidence type="ECO:0000313" key="1">
    <source>
        <dbReference type="EMBL" id="GEL98170.1"/>
    </source>
</evidence>
<dbReference type="OrthoDB" id="4829072at2"/>
<reference evidence="1 2" key="1">
    <citation type="submission" date="2019-07" db="EMBL/GenBank/DDBJ databases">
        <title>Whole genome shotgun sequence of Cellulomonas terrae NBRC 100819.</title>
        <authorList>
            <person name="Hosoyama A."/>
            <person name="Uohara A."/>
            <person name="Ohji S."/>
            <person name="Ichikawa N."/>
        </authorList>
    </citation>
    <scope>NUCLEOTIDE SEQUENCE [LARGE SCALE GENOMIC DNA]</scope>
    <source>
        <strain evidence="1 2">NBRC 100819</strain>
    </source>
</reference>
<keyword evidence="2" id="KW-1185">Reference proteome</keyword>
<comment type="caution">
    <text evidence="1">The sequence shown here is derived from an EMBL/GenBank/DDBJ whole genome shotgun (WGS) entry which is preliminary data.</text>
</comment>
<name>A0A511JJI0_9CELL</name>
<accession>A0A511JJI0</accession>
<dbReference type="Proteomes" id="UP000321049">
    <property type="component" value="Unassembled WGS sequence"/>
</dbReference>
<organism evidence="1 2">
    <name type="scientific">Cellulomonas terrae</name>
    <dbReference type="NCBI Taxonomy" id="311234"/>
    <lineage>
        <taxon>Bacteria</taxon>
        <taxon>Bacillati</taxon>
        <taxon>Actinomycetota</taxon>
        <taxon>Actinomycetes</taxon>
        <taxon>Micrococcales</taxon>
        <taxon>Cellulomonadaceae</taxon>
        <taxon>Cellulomonas</taxon>
    </lineage>
</organism>
<sequence length="73" mass="7790">MALTYDEAVAVQRQHEARLIELDGVNAVGVKQTDSGLVLEVTVSPDVDLPSELDAAELDGLPLKVVRGGYTLQ</sequence>
<protein>
    <submittedName>
        <fullName evidence="1">Uncharacterized protein</fullName>
    </submittedName>
</protein>
<gene>
    <name evidence="1" type="ORF">CTE05_17170</name>
</gene>
<dbReference type="RefSeq" id="WP_146845708.1">
    <property type="nucleotide sequence ID" value="NZ_BJWH01000007.1"/>
</dbReference>
<dbReference type="AlphaFoldDB" id="A0A511JJI0"/>
<dbReference type="EMBL" id="BJWH01000007">
    <property type="protein sequence ID" value="GEL98170.1"/>
    <property type="molecule type" value="Genomic_DNA"/>
</dbReference>
<evidence type="ECO:0000313" key="2">
    <source>
        <dbReference type="Proteomes" id="UP000321049"/>
    </source>
</evidence>
<proteinExistence type="predicted"/>